<keyword evidence="4" id="KW-1185">Reference proteome</keyword>
<dbReference type="PANTHER" id="PTHR46268:SF6">
    <property type="entry name" value="UNIVERSAL STRESS PROTEIN UP12"/>
    <property type="match status" value="1"/>
</dbReference>
<dbReference type="Gene3D" id="3.40.50.12370">
    <property type="match status" value="1"/>
</dbReference>
<feature type="domain" description="UspA" evidence="2">
    <location>
        <begin position="1"/>
        <end position="144"/>
    </location>
</feature>
<dbReference type="Proteomes" id="UP000198916">
    <property type="component" value="Unassembled WGS sequence"/>
</dbReference>
<reference evidence="4" key="1">
    <citation type="submission" date="2016-10" db="EMBL/GenBank/DDBJ databases">
        <authorList>
            <person name="Varghese N."/>
            <person name="Submissions S."/>
        </authorList>
    </citation>
    <scope>NUCLEOTIDE SEQUENCE [LARGE SCALE GENOMIC DNA]</scope>
    <source>
        <strain evidence="4">Jip14</strain>
    </source>
</reference>
<comment type="similarity">
    <text evidence="1">Belongs to the universal stress protein A family.</text>
</comment>
<evidence type="ECO:0000259" key="2">
    <source>
        <dbReference type="Pfam" id="PF00582"/>
    </source>
</evidence>
<dbReference type="AlphaFoldDB" id="A0A1H7I2M9"/>
<dbReference type="EMBL" id="FNZR01000002">
    <property type="protein sequence ID" value="SEK56761.1"/>
    <property type="molecule type" value="Genomic_DNA"/>
</dbReference>
<dbReference type="InterPro" id="IPR006015">
    <property type="entry name" value="Universal_stress_UspA"/>
</dbReference>
<evidence type="ECO:0000313" key="3">
    <source>
        <dbReference type="EMBL" id="SEK56761.1"/>
    </source>
</evidence>
<dbReference type="InterPro" id="IPR006016">
    <property type="entry name" value="UspA"/>
</dbReference>
<dbReference type="PRINTS" id="PR01438">
    <property type="entry name" value="UNVRSLSTRESS"/>
</dbReference>
<dbReference type="STRING" id="332977.SAMN05421740_102101"/>
<dbReference type="OrthoDB" id="9788959at2"/>
<dbReference type="RefSeq" id="WP_090603158.1">
    <property type="nucleotide sequence ID" value="NZ_FNZR01000002.1"/>
</dbReference>
<evidence type="ECO:0000313" key="4">
    <source>
        <dbReference type="Proteomes" id="UP000198916"/>
    </source>
</evidence>
<dbReference type="SUPFAM" id="SSF52402">
    <property type="entry name" value="Adenine nucleotide alpha hydrolases-like"/>
    <property type="match status" value="2"/>
</dbReference>
<sequence length="281" mass="31802">MKRILCPFDFSDVAENAVKYACHLAKDLNMAVSLLYIEQIPTWQGSFPVDGGFLPYIDDQAGNAEDRLRSFAADVQQRFGVSCTYEVKIDAHTLADALGKEIAAGDFEFVVMGTHGAADAFDKLLGTNTYQAIRKTNKPFLLVPKYAAFKPLSRILYATDYCPEDHRNVKHLLALAAPYKPQLTVFHISKKGTVVSDELFRCFRDVLEDELGNKRPIEFKRMVGDDVPQLLQEAMESEDLLVLLTKHYNILERVVHRSTIRKLSFLADFPILIYPYTMDIA</sequence>
<evidence type="ECO:0000256" key="1">
    <source>
        <dbReference type="ARBA" id="ARBA00008791"/>
    </source>
</evidence>
<gene>
    <name evidence="3" type="ORF">SAMN05421740_102101</name>
</gene>
<organism evidence="3 4">
    <name type="scientific">Parapedobacter koreensis</name>
    <dbReference type="NCBI Taxonomy" id="332977"/>
    <lineage>
        <taxon>Bacteria</taxon>
        <taxon>Pseudomonadati</taxon>
        <taxon>Bacteroidota</taxon>
        <taxon>Sphingobacteriia</taxon>
        <taxon>Sphingobacteriales</taxon>
        <taxon>Sphingobacteriaceae</taxon>
        <taxon>Parapedobacter</taxon>
    </lineage>
</organism>
<dbReference type="CDD" id="cd00293">
    <property type="entry name" value="USP-like"/>
    <property type="match status" value="2"/>
</dbReference>
<dbReference type="Pfam" id="PF00582">
    <property type="entry name" value="Usp"/>
    <property type="match status" value="1"/>
</dbReference>
<dbReference type="PANTHER" id="PTHR46268">
    <property type="entry name" value="STRESS RESPONSE PROTEIN NHAX"/>
    <property type="match status" value="1"/>
</dbReference>
<name>A0A1H7I2M9_9SPHI</name>
<protein>
    <submittedName>
        <fullName evidence="3">Nucleotide-binding universal stress protein, UspA family</fullName>
    </submittedName>
</protein>
<proteinExistence type="inferred from homology"/>
<accession>A0A1H7I2M9</accession>